<dbReference type="PROSITE" id="PS51656">
    <property type="entry name" value="4FE4S"/>
    <property type="match status" value="1"/>
</dbReference>
<dbReference type="PANTHER" id="PTHR36214:SF3">
    <property type="entry name" value="ACETYL-COA DECARBONYLASE_SYNTHASE COMPLEX SUBUNIT GAMMA"/>
    <property type="match status" value="1"/>
</dbReference>
<keyword evidence="2" id="KW-0479">Metal-binding</keyword>
<accession>A0A419T8I9</accession>
<keyword evidence="1" id="KW-0004">4Fe-4S</keyword>
<dbReference type="RefSeq" id="WP_120167503.1">
    <property type="nucleotide sequence ID" value="NZ_MCIB01000004.1"/>
</dbReference>
<dbReference type="InterPro" id="IPR007202">
    <property type="entry name" value="4Fe-4S_dom"/>
</dbReference>
<evidence type="ECO:0000313" key="6">
    <source>
        <dbReference type="EMBL" id="RKD33769.1"/>
    </source>
</evidence>
<evidence type="ECO:0000313" key="7">
    <source>
        <dbReference type="Proteomes" id="UP000284177"/>
    </source>
</evidence>
<reference evidence="6 7" key="1">
    <citation type="submission" date="2016-08" db="EMBL/GenBank/DDBJ databases">
        <title>Novel Firmicutes and Novel Genomes.</title>
        <authorList>
            <person name="Poppleton D.I."/>
            <person name="Gribaldo S."/>
        </authorList>
    </citation>
    <scope>NUCLEOTIDE SEQUENCE [LARGE SCALE GENOMIC DNA]</scope>
    <source>
        <strain evidence="6 7">CTT3</strain>
    </source>
</reference>
<keyword evidence="7" id="KW-1185">Reference proteome</keyword>
<evidence type="ECO:0000259" key="5">
    <source>
        <dbReference type="PROSITE" id="PS51656"/>
    </source>
</evidence>
<dbReference type="GO" id="GO:0051539">
    <property type="term" value="F:4 iron, 4 sulfur cluster binding"/>
    <property type="evidence" value="ECO:0007669"/>
    <property type="project" value="UniProtKB-KW"/>
</dbReference>
<evidence type="ECO:0000256" key="4">
    <source>
        <dbReference type="ARBA" id="ARBA00023014"/>
    </source>
</evidence>
<dbReference type="InterPro" id="IPR051069">
    <property type="entry name" value="ACDS_complex_subunit"/>
</dbReference>
<keyword evidence="3" id="KW-0408">Iron</keyword>
<dbReference type="GO" id="GO:0046872">
    <property type="term" value="F:metal ion binding"/>
    <property type="evidence" value="ECO:0007669"/>
    <property type="project" value="UniProtKB-KW"/>
</dbReference>
<dbReference type="PANTHER" id="PTHR36214">
    <property type="match status" value="1"/>
</dbReference>
<name>A0A419T8I9_9FIRM</name>
<keyword evidence="4" id="KW-0411">Iron-sulfur</keyword>
<protein>
    <submittedName>
        <fullName evidence="6">Fe-S cluster protein</fullName>
    </submittedName>
</protein>
<dbReference type="EMBL" id="MCIB01000004">
    <property type="protein sequence ID" value="RKD33769.1"/>
    <property type="molecule type" value="Genomic_DNA"/>
</dbReference>
<proteinExistence type="predicted"/>
<dbReference type="OrthoDB" id="9793312at2"/>
<dbReference type="AlphaFoldDB" id="A0A419T8I9"/>
<dbReference type="Pfam" id="PF04060">
    <property type="entry name" value="FeS"/>
    <property type="match status" value="1"/>
</dbReference>
<comment type="caution">
    <text evidence="6">The sequence shown here is derived from an EMBL/GenBank/DDBJ whole genome shotgun (WGS) entry which is preliminary data.</text>
</comment>
<organism evidence="6 7">
    <name type="scientific">Thermohalobacter berrensis</name>
    <dbReference type="NCBI Taxonomy" id="99594"/>
    <lineage>
        <taxon>Bacteria</taxon>
        <taxon>Bacillati</taxon>
        <taxon>Bacillota</taxon>
        <taxon>Tissierellia</taxon>
        <taxon>Tissierellales</taxon>
        <taxon>Thermohalobacteraceae</taxon>
        <taxon>Thermohalobacter</taxon>
    </lineage>
</organism>
<evidence type="ECO:0000256" key="1">
    <source>
        <dbReference type="ARBA" id="ARBA00022485"/>
    </source>
</evidence>
<gene>
    <name evidence="6" type="ORF">BET03_08570</name>
</gene>
<dbReference type="Proteomes" id="UP000284177">
    <property type="component" value="Unassembled WGS sequence"/>
</dbReference>
<dbReference type="Gene3D" id="1.10.15.40">
    <property type="entry name" value="Electron transport complex subunit B, putative Fe-S cluster"/>
    <property type="match status" value="1"/>
</dbReference>
<sequence>MYLDEIFITYMQSCIADSKKIRFKGKLSTDIGEVLPYINRVIKNAIFNKNIPSLTFTKEFRIITLYKDSIAVSKAINETDAYEIIDMVKDLINNTYNNKDNIQPLYEMRTKPTAIELYNHLPKINCKRCGESTCMAFASKLLMGQKNIKKCSHLFTTEFKPQLERIKDLLQMMGYF</sequence>
<feature type="domain" description="4Fe-4S" evidence="5">
    <location>
        <begin position="109"/>
        <end position="172"/>
    </location>
</feature>
<evidence type="ECO:0000256" key="2">
    <source>
        <dbReference type="ARBA" id="ARBA00022723"/>
    </source>
</evidence>
<evidence type="ECO:0000256" key="3">
    <source>
        <dbReference type="ARBA" id="ARBA00023004"/>
    </source>
</evidence>